<dbReference type="EMBL" id="JAPXIC010000066">
    <property type="protein sequence ID" value="MCZ4719442.1"/>
    <property type="molecule type" value="Genomic_DNA"/>
</dbReference>
<dbReference type="PANTHER" id="PTHR43792">
    <property type="entry name" value="GNAT FAMILY, PUTATIVE (AFU_ORTHOLOGUE AFUA_3G00765)-RELATED-RELATED"/>
    <property type="match status" value="1"/>
</dbReference>
<sequence length="188" mass="21962">MKTKLPDNQLKLIGNKVFLLPISLSDCTEKYLNWLTDPEVNRYLETRWVPQNMESIRCFVSRMIEDPSNYLFGIRELKSEQHIGNIKLGPINPEHAYADVSYFIGDKRAWGKGFATEAIKLITRFGFERLNLHRLQARLYSSNIGSARALEKAGYQLEAVFKKQLRLVSDWEDNLCYSIFKEQMTMKF</sequence>
<dbReference type="InterPro" id="IPR051531">
    <property type="entry name" value="N-acetyltransferase"/>
</dbReference>
<proteinExistence type="inferred from homology"/>
<evidence type="ECO:0000313" key="8">
    <source>
        <dbReference type="EMBL" id="MCZ4719442.1"/>
    </source>
</evidence>
<dbReference type="Proteomes" id="UP001071279">
    <property type="component" value="Unassembled WGS sequence"/>
</dbReference>
<evidence type="ECO:0000313" key="6">
    <source>
        <dbReference type="EMBL" id="CBY83870.1"/>
    </source>
</evidence>
<dbReference type="EMBL" id="FR747826">
    <property type="protein sequence ID" value="CBY79954.1"/>
    <property type="molecule type" value="Genomic_DNA"/>
</dbReference>
<dbReference type="Proteomes" id="UP000866496">
    <property type="component" value="Unassembled WGS sequence"/>
</dbReference>
<gene>
    <name evidence="7" type="ORF">JBJ86_09605</name>
    <name evidence="5" type="ORF">LPSG12_009</name>
    <name evidence="6" type="ORF">LPSG6_010</name>
    <name evidence="8" type="ORF">O6C86_09485</name>
</gene>
<dbReference type="RefSeq" id="WP_016356762.1">
    <property type="nucleotide sequence ID" value="NZ_CCZY01000003.1"/>
</dbReference>
<name>E7BB58_LEGPN</name>
<evidence type="ECO:0000256" key="3">
    <source>
        <dbReference type="ARBA" id="ARBA00038502"/>
    </source>
</evidence>
<protein>
    <submittedName>
        <fullName evidence="7">GNAT family N-acetyltransferase</fullName>
    </submittedName>
    <submittedName>
        <fullName evidence="5">Putative N-acetyltransferase</fullName>
    </submittedName>
</protein>
<dbReference type="InterPro" id="IPR016181">
    <property type="entry name" value="Acyl_CoA_acyltransferase"/>
</dbReference>
<accession>E7BB58</accession>
<dbReference type="InterPro" id="IPR000182">
    <property type="entry name" value="GNAT_dom"/>
</dbReference>
<evidence type="ECO:0000313" key="7">
    <source>
        <dbReference type="EMBL" id="HAU1880497.1"/>
    </source>
</evidence>
<dbReference type="PANTHER" id="PTHR43792:SF8">
    <property type="entry name" value="[RIBOSOMAL PROTEIN US5]-ALANINE N-ACETYLTRANSFERASE"/>
    <property type="match status" value="1"/>
</dbReference>
<dbReference type="Gene3D" id="3.40.630.30">
    <property type="match status" value="1"/>
</dbReference>
<reference evidence="7" key="2">
    <citation type="journal article" date="2018" name="Genome Biol.">
        <title>SKESA: strategic k-mer extension for scrupulous assemblies.</title>
        <authorList>
            <person name="Souvorov A."/>
            <person name="Agarwala R."/>
            <person name="Lipman D.J."/>
        </authorList>
    </citation>
    <scope>NUCLEOTIDE SEQUENCE</scope>
    <source>
        <strain evidence="7">AZ00058701</strain>
    </source>
</reference>
<dbReference type="GO" id="GO:0005737">
    <property type="term" value="C:cytoplasm"/>
    <property type="evidence" value="ECO:0007669"/>
    <property type="project" value="TreeGrafter"/>
</dbReference>
<dbReference type="EMBL" id="DACWHX010000010">
    <property type="protein sequence ID" value="HAU1880497.1"/>
    <property type="molecule type" value="Genomic_DNA"/>
</dbReference>
<evidence type="ECO:0000256" key="1">
    <source>
        <dbReference type="ARBA" id="ARBA00022679"/>
    </source>
</evidence>
<reference evidence="8" key="4">
    <citation type="submission" date="2022-12" db="EMBL/GenBank/DDBJ databases">
        <title>Comparative genomics of Legionella pneumophila isolates from the West Bank and Germany support molecular epidemiology of Legionnaires disease.</title>
        <authorList>
            <person name="Zayed A.R."/>
            <person name="Bitar D.M."/>
            <person name="Steinert M."/>
            <person name="Lueck C."/>
            <person name="Brettar I."/>
            <person name="Hoefle M.G."/>
            <person name="Bunk B."/>
        </authorList>
    </citation>
    <scope>NUCLEOTIDE SEQUENCE</scope>
    <source>
        <strain evidence="8">H23</strain>
    </source>
</reference>
<dbReference type="AlphaFoldDB" id="E7BB58"/>
<organism evidence="5">
    <name type="scientific">Legionella pneumophila</name>
    <dbReference type="NCBI Taxonomy" id="446"/>
    <lineage>
        <taxon>Bacteria</taxon>
        <taxon>Pseudomonadati</taxon>
        <taxon>Pseudomonadota</taxon>
        <taxon>Gammaproteobacteria</taxon>
        <taxon>Legionellales</taxon>
        <taxon>Legionellaceae</taxon>
        <taxon>Legionella</taxon>
    </lineage>
</organism>
<feature type="domain" description="N-acetyltransferase" evidence="4">
    <location>
        <begin position="22"/>
        <end position="182"/>
    </location>
</feature>
<dbReference type="Pfam" id="PF13302">
    <property type="entry name" value="Acetyltransf_3"/>
    <property type="match status" value="1"/>
</dbReference>
<dbReference type="EMBL" id="FR749891">
    <property type="protein sequence ID" value="CBY83870.1"/>
    <property type="molecule type" value="Genomic_DNA"/>
</dbReference>
<comment type="similarity">
    <text evidence="3">Belongs to the acetyltransferase family. RimJ subfamily.</text>
</comment>
<evidence type="ECO:0000259" key="4">
    <source>
        <dbReference type="PROSITE" id="PS51186"/>
    </source>
</evidence>
<evidence type="ECO:0000256" key="2">
    <source>
        <dbReference type="ARBA" id="ARBA00023315"/>
    </source>
</evidence>
<keyword evidence="2" id="KW-0012">Acyltransferase</keyword>
<keyword evidence="1 5" id="KW-0808">Transferase</keyword>
<reference evidence="5" key="1">
    <citation type="journal article" date="2010" name="Appl. Environ. Microbiol.">
        <title>A specific real-time PCR for simultaneous detection and identification of Legionella pneumophila serogroup 1 in water and clinical samples.</title>
        <authorList>
            <person name="Merault N."/>
            <person name="Rusniok C."/>
            <person name="Jarraud S."/>
            <person name="Gomez-Valero L."/>
            <person name="Cazalet C."/>
            <person name="Marin M."/>
            <person name="Brachet E."/>
            <person name="Aegerter P."/>
            <person name="Gaillard J.L."/>
            <person name="Etienne J."/>
            <person name="Herrmann J.L."/>
            <person name="Lawrence C."/>
            <person name="Buchrieser C."/>
        </authorList>
    </citation>
    <scope>NUCLEOTIDE SEQUENCE</scope>
    <source>
        <strain evidence="6">ATCC 33215</strain>
        <strain evidence="5">ATCC 43290</strain>
    </source>
</reference>
<dbReference type="SUPFAM" id="SSF55729">
    <property type="entry name" value="Acyl-CoA N-acyltransferases (Nat)"/>
    <property type="match status" value="1"/>
</dbReference>
<evidence type="ECO:0000313" key="5">
    <source>
        <dbReference type="EMBL" id="CBY79954.1"/>
    </source>
</evidence>
<reference evidence="7" key="3">
    <citation type="submission" date="2019-10" db="EMBL/GenBank/DDBJ databases">
        <authorList>
            <consortium name="NCBI Pathogen Detection Project"/>
        </authorList>
    </citation>
    <scope>NUCLEOTIDE SEQUENCE</scope>
    <source>
        <strain evidence="7">AZ00058701</strain>
    </source>
</reference>
<dbReference type="PROSITE" id="PS51186">
    <property type="entry name" value="GNAT"/>
    <property type="match status" value="1"/>
</dbReference>
<dbReference type="GO" id="GO:0008999">
    <property type="term" value="F:protein-N-terminal-alanine acetyltransferase activity"/>
    <property type="evidence" value="ECO:0007669"/>
    <property type="project" value="TreeGrafter"/>
</dbReference>